<dbReference type="InterPro" id="IPR023408">
    <property type="entry name" value="MscS_beta-dom_sf"/>
</dbReference>
<dbReference type="InterPro" id="IPR011066">
    <property type="entry name" value="MscS_channel_C_sf"/>
</dbReference>
<evidence type="ECO:0000256" key="1">
    <source>
        <dbReference type="ARBA" id="ARBA00004651"/>
    </source>
</evidence>
<dbReference type="EMBL" id="JACXAC010000006">
    <property type="protein sequence ID" value="MBD2724390.1"/>
    <property type="molecule type" value="Genomic_DNA"/>
</dbReference>
<reference evidence="9 10" key="1">
    <citation type="submission" date="2020-09" db="EMBL/GenBank/DDBJ databases">
        <authorList>
            <person name="Kim M.K."/>
        </authorList>
    </citation>
    <scope>NUCLEOTIDE SEQUENCE [LARGE SCALE GENOMIC DNA]</scope>
    <source>
        <strain evidence="9 10">BT189</strain>
    </source>
</reference>
<feature type="transmembrane region" description="Helical" evidence="7">
    <location>
        <begin position="503"/>
        <end position="530"/>
    </location>
</feature>
<dbReference type="SUPFAM" id="SSF50182">
    <property type="entry name" value="Sm-like ribonucleoproteins"/>
    <property type="match status" value="1"/>
</dbReference>
<dbReference type="InterPro" id="IPR006685">
    <property type="entry name" value="MscS_channel_2nd"/>
</dbReference>
<keyword evidence="5 7" id="KW-1133">Transmembrane helix</keyword>
<feature type="transmembrane region" description="Helical" evidence="7">
    <location>
        <begin position="386"/>
        <end position="407"/>
    </location>
</feature>
<feature type="domain" description="Mechanosensitive ion channel MscS" evidence="8">
    <location>
        <begin position="633"/>
        <end position="699"/>
    </location>
</feature>
<keyword evidence="6 7" id="KW-0472">Membrane</keyword>
<feature type="transmembrane region" description="Helical" evidence="7">
    <location>
        <begin position="550"/>
        <end position="567"/>
    </location>
</feature>
<feature type="transmembrane region" description="Helical" evidence="7">
    <location>
        <begin position="616"/>
        <end position="645"/>
    </location>
</feature>
<gene>
    <name evidence="9" type="ORF">IC234_19845</name>
</gene>
<evidence type="ECO:0000259" key="8">
    <source>
        <dbReference type="Pfam" id="PF00924"/>
    </source>
</evidence>
<dbReference type="InterPro" id="IPR011014">
    <property type="entry name" value="MscS_channel_TM-2"/>
</dbReference>
<keyword evidence="10" id="KW-1185">Reference proteome</keyword>
<accession>A0ABR8K062</accession>
<dbReference type="PANTHER" id="PTHR30347">
    <property type="entry name" value="POTASSIUM CHANNEL RELATED"/>
    <property type="match status" value="1"/>
</dbReference>
<dbReference type="Gene3D" id="3.30.70.100">
    <property type="match status" value="1"/>
</dbReference>
<feature type="transmembrane region" description="Helical" evidence="7">
    <location>
        <begin position="335"/>
        <end position="354"/>
    </location>
</feature>
<evidence type="ECO:0000313" key="9">
    <source>
        <dbReference type="EMBL" id="MBD2724390.1"/>
    </source>
</evidence>
<evidence type="ECO:0000256" key="2">
    <source>
        <dbReference type="ARBA" id="ARBA00008017"/>
    </source>
</evidence>
<dbReference type="InterPro" id="IPR052702">
    <property type="entry name" value="MscS-like_channel"/>
</dbReference>
<dbReference type="Pfam" id="PF00924">
    <property type="entry name" value="MS_channel_2nd"/>
    <property type="match status" value="1"/>
</dbReference>
<feature type="transmembrane region" description="Helical" evidence="7">
    <location>
        <begin position="453"/>
        <end position="474"/>
    </location>
</feature>
<evidence type="ECO:0000256" key="7">
    <source>
        <dbReference type="SAM" id="Phobius"/>
    </source>
</evidence>
<evidence type="ECO:0000256" key="3">
    <source>
        <dbReference type="ARBA" id="ARBA00022475"/>
    </source>
</evidence>
<evidence type="ECO:0000256" key="6">
    <source>
        <dbReference type="ARBA" id="ARBA00023136"/>
    </source>
</evidence>
<evidence type="ECO:0000256" key="5">
    <source>
        <dbReference type="ARBA" id="ARBA00022989"/>
    </source>
</evidence>
<feature type="transmembrane region" description="Helical" evidence="7">
    <location>
        <begin position="361"/>
        <end position="380"/>
    </location>
</feature>
<dbReference type="PANTHER" id="PTHR30347:SF1">
    <property type="entry name" value="MECHANOSENSITIVE CHANNEL MSCK"/>
    <property type="match status" value="1"/>
</dbReference>
<feature type="transmembrane region" description="Helical" evidence="7">
    <location>
        <begin position="275"/>
        <end position="293"/>
    </location>
</feature>
<evidence type="ECO:0000256" key="4">
    <source>
        <dbReference type="ARBA" id="ARBA00022692"/>
    </source>
</evidence>
<dbReference type="InterPro" id="IPR010920">
    <property type="entry name" value="LSM_dom_sf"/>
</dbReference>
<feature type="transmembrane region" description="Helical" evidence="7">
    <location>
        <begin position="588"/>
        <end position="610"/>
    </location>
</feature>
<dbReference type="SUPFAM" id="SSF82861">
    <property type="entry name" value="Mechanosensitive channel protein MscS (YggB), transmembrane region"/>
    <property type="match status" value="1"/>
</dbReference>
<keyword evidence="4 7" id="KW-0812">Transmembrane</keyword>
<dbReference type="RefSeq" id="WP_190928109.1">
    <property type="nucleotide sequence ID" value="NZ_JACXAC010000006.1"/>
</dbReference>
<dbReference type="Proteomes" id="UP000606003">
    <property type="component" value="Unassembled WGS sequence"/>
</dbReference>
<dbReference type="SUPFAM" id="SSF82689">
    <property type="entry name" value="Mechanosensitive channel protein MscS (YggB), C-terminal domain"/>
    <property type="match status" value="1"/>
</dbReference>
<feature type="transmembrane region" description="Helical" evidence="7">
    <location>
        <begin position="419"/>
        <end position="441"/>
    </location>
</feature>
<keyword evidence="3" id="KW-1003">Cell membrane</keyword>
<proteinExistence type="inferred from homology"/>
<protein>
    <submittedName>
        <fullName evidence="9">Mechanosensitive ion channel</fullName>
    </submittedName>
</protein>
<evidence type="ECO:0000313" key="10">
    <source>
        <dbReference type="Proteomes" id="UP000606003"/>
    </source>
</evidence>
<dbReference type="Gene3D" id="1.10.287.1260">
    <property type="match status" value="1"/>
</dbReference>
<feature type="transmembrane region" description="Helical" evidence="7">
    <location>
        <begin position="313"/>
        <end position="329"/>
    </location>
</feature>
<dbReference type="Gene3D" id="2.30.30.60">
    <property type="match status" value="1"/>
</dbReference>
<comment type="subcellular location">
    <subcellularLocation>
        <location evidence="1">Cell membrane</location>
        <topology evidence="1">Multi-pass membrane protein</topology>
    </subcellularLocation>
</comment>
<organism evidence="9 10">
    <name type="scientific">Hymenobacter armeniacus</name>
    <dbReference type="NCBI Taxonomy" id="2771358"/>
    <lineage>
        <taxon>Bacteria</taxon>
        <taxon>Pseudomonadati</taxon>
        <taxon>Bacteroidota</taxon>
        <taxon>Cytophagia</taxon>
        <taxon>Cytophagales</taxon>
        <taxon>Hymenobacteraceae</taxon>
        <taxon>Hymenobacter</taxon>
    </lineage>
</organism>
<comment type="similarity">
    <text evidence="2">Belongs to the MscS (TC 1.A.23) family.</text>
</comment>
<sequence>MSVLNISPVCLRSAQFAGHSNPLRVLLTLVLGLLALAPAAAQSLAAKEDTMAVDTTTVRDDSYRLEVGYTTLSSISGQVRKVFDTRGLAEDLPDMVENLKAIQYTVKQKGEVVDIKQLQMCQLMLVSIQDQLAEWRAALGVANKQLTEMQARLRRLPPARPRALRPDATALALERSDSALQARQQRISGLLTKRLTKVKQLQTQVAASYIQGMELQDEVGDQMRRYGRTTAKANYPPLWEASATPKAPADPKARKAGQYRRQIIGFYFANNWDNWAYMALIGLVFYGWVTFNYRRAKKEGLVITEPFRYLRPGPVAATLVVMFSLAPALELHPPPIYLSLLQLLLLVALTAVFARSWPRRLFLAWLGLVAFFVWLGITNANAATGLAARWGLLGLNALAVGIGAWLLWRLRQTLEKLRFLVPVAGLFVALNALAIVCNVVGRLSLAKMFSTAGIFGLTQGIGLAVFIELFTEAFHLQMLCSRSAAGSAGHFDYSTIEPQLMRLLTGLAGALWLVVFTSNLNLYGVVYGFFEHFLTAPRLLGSTEFTYGNILLFFVILFISAQLQRYIGYFFGDVGEADSVDSRQRGSWLVALRLLLVLIGFALATAATGLPLSKIAIVFGALSVGIGLGLQSIVNNLVSGIILIFERPFHVGDFIEVAGKSGRVQDIGIRSSKLLSLTGSEIIVPNGDLLSGHVINWTRTNDHIRVDLSLKMTATAPEADLQANLQTARELIQEEIKNSPYTLHNLPPEILLSSINGQVYELKVLFWITNIRQEQLTKSEILAGIYRRFQAKGLMLG</sequence>
<name>A0ABR8K062_9BACT</name>
<comment type="caution">
    <text evidence="9">The sequence shown here is derived from an EMBL/GenBank/DDBJ whole genome shotgun (WGS) entry which is preliminary data.</text>
</comment>